<keyword evidence="10" id="KW-0413">Isomerase</keyword>
<keyword evidence="4 15" id="KW-0378">Hydrolase</keyword>
<comment type="caution">
    <text evidence="19">The sequence shown here is derived from an EMBL/GenBank/DDBJ whole genome shotgun (WGS) entry which is preliminary data.</text>
</comment>
<keyword evidence="3" id="KW-0227">DNA damage</keyword>
<proteinExistence type="predicted"/>
<dbReference type="GO" id="GO:0003677">
    <property type="term" value="F:DNA binding"/>
    <property type="evidence" value="ECO:0007669"/>
    <property type="project" value="UniProtKB-KW"/>
</dbReference>
<dbReference type="Gene3D" id="3.90.320.10">
    <property type="match status" value="1"/>
</dbReference>
<dbReference type="InterPro" id="IPR011604">
    <property type="entry name" value="PDDEXK-like_dom_sf"/>
</dbReference>
<dbReference type="GO" id="GO:0043138">
    <property type="term" value="F:3'-5' DNA helicase activity"/>
    <property type="evidence" value="ECO:0007669"/>
    <property type="project" value="UniProtKB-EC"/>
</dbReference>
<keyword evidence="9" id="KW-0234">DNA repair</keyword>
<dbReference type="InterPro" id="IPR014016">
    <property type="entry name" value="UvrD-like_ATP-bd"/>
</dbReference>
<dbReference type="AlphaFoldDB" id="A0A8B2NY28"/>
<accession>A0A8B2NY28</accession>
<dbReference type="Pfam" id="PF12705">
    <property type="entry name" value="PDDEXK_1"/>
    <property type="match status" value="1"/>
</dbReference>
<organism evidence="19 20">
    <name type="scientific">Acuticoccus sediminis</name>
    <dbReference type="NCBI Taxonomy" id="2184697"/>
    <lineage>
        <taxon>Bacteria</taxon>
        <taxon>Pseudomonadati</taxon>
        <taxon>Pseudomonadota</taxon>
        <taxon>Alphaproteobacteria</taxon>
        <taxon>Hyphomicrobiales</taxon>
        <taxon>Amorphaceae</taxon>
        <taxon>Acuticoccus</taxon>
    </lineage>
</organism>
<dbReference type="SUPFAM" id="SSF52540">
    <property type="entry name" value="P-loop containing nucleoside triphosphate hydrolases"/>
    <property type="match status" value="1"/>
</dbReference>
<dbReference type="PANTHER" id="PTHR11070">
    <property type="entry name" value="UVRD / RECB / PCRA DNA HELICASE FAMILY MEMBER"/>
    <property type="match status" value="1"/>
</dbReference>
<feature type="region of interest" description="Disordered" evidence="16">
    <location>
        <begin position="881"/>
        <end position="940"/>
    </location>
</feature>
<keyword evidence="6" id="KW-0269">Exonuclease</keyword>
<feature type="domain" description="UvrD-like helicase ATP-binding" evidence="17">
    <location>
        <begin position="6"/>
        <end position="477"/>
    </location>
</feature>
<evidence type="ECO:0000259" key="18">
    <source>
        <dbReference type="PROSITE" id="PS51217"/>
    </source>
</evidence>
<evidence type="ECO:0000256" key="15">
    <source>
        <dbReference type="PROSITE-ProRule" id="PRU00560"/>
    </source>
</evidence>
<keyword evidence="1" id="KW-0540">Nuclease</keyword>
<feature type="domain" description="UvrD-like helicase C-terminal" evidence="18">
    <location>
        <begin position="506"/>
        <end position="773"/>
    </location>
</feature>
<evidence type="ECO:0000256" key="4">
    <source>
        <dbReference type="ARBA" id="ARBA00022801"/>
    </source>
</evidence>
<dbReference type="GO" id="GO:0033202">
    <property type="term" value="C:DNA helicase complex"/>
    <property type="evidence" value="ECO:0007669"/>
    <property type="project" value="TreeGrafter"/>
</dbReference>
<dbReference type="PANTHER" id="PTHR11070:SF2">
    <property type="entry name" value="ATP-DEPENDENT DNA HELICASE SRS2"/>
    <property type="match status" value="1"/>
</dbReference>
<protein>
    <recommendedName>
        <fullName evidence="12">DNA 3'-5' helicase</fullName>
        <ecNumber evidence="12">5.6.2.4</ecNumber>
    </recommendedName>
    <alternativeName>
        <fullName evidence="13">DNA 3'-5' helicase II</fullName>
    </alternativeName>
</protein>
<comment type="catalytic activity">
    <reaction evidence="11">
        <text>Couples ATP hydrolysis with the unwinding of duplex DNA by translocating in the 3'-5' direction.</text>
        <dbReference type="EC" id="5.6.2.4"/>
    </reaction>
</comment>
<evidence type="ECO:0000256" key="7">
    <source>
        <dbReference type="ARBA" id="ARBA00022840"/>
    </source>
</evidence>
<evidence type="ECO:0000256" key="9">
    <source>
        <dbReference type="ARBA" id="ARBA00023204"/>
    </source>
</evidence>
<reference evidence="19 20" key="1">
    <citation type="submission" date="2018-05" db="EMBL/GenBank/DDBJ databases">
        <title>Acuticoccus sediminis sp. nov., isolated from deep-sea sediment of Indian Ocean.</title>
        <authorList>
            <person name="Liu X."/>
            <person name="Lai Q."/>
            <person name="Du Y."/>
            <person name="Sun F."/>
            <person name="Zhang X."/>
            <person name="Wang S."/>
            <person name="Shao Z."/>
        </authorList>
    </citation>
    <scope>NUCLEOTIDE SEQUENCE [LARGE SCALE GENOMIC DNA]</scope>
    <source>
        <strain evidence="19 20">PTG4-2</strain>
    </source>
</reference>
<dbReference type="GO" id="GO:0005829">
    <property type="term" value="C:cytosol"/>
    <property type="evidence" value="ECO:0007669"/>
    <property type="project" value="TreeGrafter"/>
</dbReference>
<evidence type="ECO:0000313" key="19">
    <source>
        <dbReference type="EMBL" id="RAI03741.1"/>
    </source>
</evidence>
<dbReference type="InterPro" id="IPR027417">
    <property type="entry name" value="P-loop_NTPase"/>
</dbReference>
<evidence type="ECO:0000256" key="14">
    <source>
        <dbReference type="ARBA" id="ARBA00048988"/>
    </source>
</evidence>
<dbReference type="Pfam" id="PF00580">
    <property type="entry name" value="UvrD-helicase"/>
    <property type="match status" value="1"/>
</dbReference>
<gene>
    <name evidence="19" type="primary">addA</name>
    <name evidence="19" type="ORF">DLJ53_04485</name>
</gene>
<dbReference type="NCBIfam" id="TIGR02784">
    <property type="entry name" value="addA_alphas"/>
    <property type="match status" value="1"/>
</dbReference>
<name>A0A8B2NY28_9HYPH</name>
<dbReference type="OrthoDB" id="9810135at2"/>
<dbReference type="Pfam" id="PF13361">
    <property type="entry name" value="UvrD_C"/>
    <property type="match status" value="1"/>
</dbReference>
<dbReference type="InterPro" id="IPR038726">
    <property type="entry name" value="PDDEXK_AddAB-type"/>
</dbReference>
<evidence type="ECO:0000256" key="5">
    <source>
        <dbReference type="ARBA" id="ARBA00022806"/>
    </source>
</evidence>
<evidence type="ECO:0000256" key="12">
    <source>
        <dbReference type="ARBA" id="ARBA00034808"/>
    </source>
</evidence>
<keyword evidence="5 15" id="KW-0347">Helicase</keyword>
<dbReference type="RefSeq" id="WP_111342700.1">
    <property type="nucleotide sequence ID" value="NZ_QHHQ01000001.1"/>
</dbReference>
<dbReference type="GO" id="GO:0000725">
    <property type="term" value="P:recombinational repair"/>
    <property type="evidence" value="ECO:0007669"/>
    <property type="project" value="TreeGrafter"/>
</dbReference>
<keyword evidence="20" id="KW-1185">Reference proteome</keyword>
<dbReference type="InterPro" id="IPR011335">
    <property type="entry name" value="Restrct_endonuc-II-like"/>
</dbReference>
<dbReference type="PROSITE" id="PS51217">
    <property type="entry name" value="UVRD_HELICASE_CTER"/>
    <property type="match status" value="1"/>
</dbReference>
<evidence type="ECO:0000256" key="10">
    <source>
        <dbReference type="ARBA" id="ARBA00023235"/>
    </source>
</evidence>
<dbReference type="GO" id="GO:0005524">
    <property type="term" value="F:ATP binding"/>
    <property type="evidence" value="ECO:0007669"/>
    <property type="project" value="UniProtKB-UniRule"/>
</dbReference>
<evidence type="ECO:0000256" key="6">
    <source>
        <dbReference type="ARBA" id="ARBA00022839"/>
    </source>
</evidence>
<evidence type="ECO:0000256" key="16">
    <source>
        <dbReference type="SAM" id="MobiDB-lite"/>
    </source>
</evidence>
<dbReference type="Gene3D" id="3.40.50.300">
    <property type="entry name" value="P-loop containing nucleotide triphosphate hydrolases"/>
    <property type="match status" value="4"/>
</dbReference>
<evidence type="ECO:0000256" key="13">
    <source>
        <dbReference type="ARBA" id="ARBA00034923"/>
    </source>
</evidence>
<keyword evidence="7 15" id="KW-0067">ATP-binding</keyword>
<evidence type="ECO:0000256" key="8">
    <source>
        <dbReference type="ARBA" id="ARBA00023125"/>
    </source>
</evidence>
<dbReference type="InterPro" id="IPR014151">
    <property type="entry name" value="DNA_helicase_AddA"/>
</dbReference>
<feature type="binding site" evidence="15">
    <location>
        <begin position="27"/>
        <end position="34"/>
    </location>
    <ligand>
        <name>ATP</name>
        <dbReference type="ChEBI" id="CHEBI:30616"/>
    </ligand>
</feature>
<evidence type="ECO:0000256" key="1">
    <source>
        <dbReference type="ARBA" id="ARBA00022722"/>
    </source>
</evidence>
<dbReference type="InterPro" id="IPR014017">
    <property type="entry name" value="DNA_helicase_UvrD-like_C"/>
</dbReference>
<dbReference type="SUPFAM" id="SSF52980">
    <property type="entry name" value="Restriction endonuclease-like"/>
    <property type="match status" value="1"/>
</dbReference>
<dbReference type="EC" id="5.6.2.4" evidence="12"/>
<evidence type="ECO:0000313" key="20">
    <source>
        <dbReference type="Proteomes" id="UP000249590"/>
    </source>
</evidence>
<comment type="catalytic activity">
    <reaction evidence="14">
        <text>ATP + H2O = ADP + phosphate + H(+)</text>
        <dbReference type="Rhea" id="RHEA:13065"/>
        <dbReference type="ChEBI" id="CHEBI:15377"/>
        <dbReference type="ChEBI" id="CHEBI:15378"/>
        <dbReference type="ChEBI" id="CHEBI:30616"/>
        <dbReference type="ChEBI" id="CHEBI:43474"/>
        <dbReference type="ChEBI" id="CHEBI:456216"/>
        <dbReference type="EC" id="5.6.2.4"/>
    </reaction>
</comment>
<keyword evidence="2 15" id="KW-0547">Nucleotide-binding</keyword>
<keyword evidence="8" id="KW-0238">DNA-binding</keyword>
<evidence type="ECO:0000256" key="3">
    <source>
        <dbReference type="ARBA" id="ARBA00022763"/>
    </source>
</evidence>
<dbReference type="InterPro" id="IPR000212">
    <property type="entry name" value="DNA_helicase_UvrD/REP"/>
</dbReference>
<dbReference type="Proteomes" id="UP000249590">
    <property type="component" value="Unassembled WGS sequence"/>
</dbReference>
<evidence type="ECO:0000259" key="17">
    <source>
        <dbReference type="PROSITE" id="PS51198"/>
    </source>
</evidence>
<evidence type="ECO:0000256" key="2">
    <source>
        <dbReference type="ARBA" id="ARBA00022741"/>
    </source>
</evidence>
<dbReference type="PROSITE" id="PS51198">
    <property type="entry name" value="UVRD_HELICASE_ATP_BIND"/>
    <property type="match status" value="1"/>
</dbReference>
<sequence length="1117" mass="119684">MSLRVPPEADDAQRRSSDPAASVWVSANAGAGKTYVLSQRVVRLLLSGVPPRTILCLTYTNAAAAEMAQRVYTALAALAALPDDRLAAQVARLAPNADPDAAALRARTLFAEALETPGGLKVQTIHAFAAALLRRFPLEANISGSFQVLDDAMREELTDRAIANVLARGTIDPGGPVGGYIDALLPHVSDFGLVGSLKAVLGERRRLTRWLGMGASDERLAESLSRALAPADPGPPLSDDTCRALAEALRAANAGKGTIERIETALNCPAEERDPHWNAIFLTGTGEPRKIGGIAPKKVLEAWPGLADLVAAEQDRLARAADAGRATAAIAATVPLMQLAWLVEEELTAAKRRRGVIDYDEQIETAMNLVRSGTAAAWVRYKLDEGIDHVMVDEAQDTSPPQWQLVEALTGEFFAGRGAKDVHRTLFVVGDEKQSIYSFQGAAPQLFGEKRAHYQAAASDAGLTFRAVDLAHSMRSAPQVLSAVDRVFADGSLAASVGADPGAVRHVAVKDGPGGVDLWPLFFDEEDDRSEAWDAPFDQAPDNAGVVKLVRAIADTIEAWTGGEGPGGAPPVRPGDIMILSRKRGAFANLMNRELKNRGIPTAGADRLTITDHIAVQDMVALARALLSRDDLSLATVLKSPLFGFSEDALFEVAHGREGSLLDALAEGDMFARVAHTTLMRWRVLARTRRPFDFFSAILVGEGRRADFAARLGSEAEDALDAFLDEAFAFESRDVPTLETFLMRLSKTKAELRRSSDGTVDAVRVMTAHGSKGLEAKVVFLADVGTQATNPSRSPVVPVAAPAPGYDDVLVYAPNKDYQSEPVRAVLSAKSEAEFAEHYRLLYVAMTRAEQHLVVCGAYGKRKPQSGMWHEMVEAALSPDGERAEMPSGEGLAWRNPAPIPAPAPERAEPAAPPPQRPAWLDEPATIDSDTPEPLIPSDGEHLTAVGIPVIERRPLDAVAFGTIMHLLLERDEPVDAMAARVARAHPALPPEETVAIAREAEAVLALPGLAGPARREVDVMGDILVDGVARRASGRIDRLQLSPGRVVIVDYKTDRIVPRRAAEAPEAYRRQLAIYRALVRQMLPGTTVGTAIVWTANATMMEMDGVLPAIGMTTAA</sequence>
<dbReference type="EMBL" id="QHHQ01000001">
    <property type="protein sequence ID" value="RAI03741.1"/>
    <property type="molecule type" value="Genomic_DNA"/>
</dbReference>
<evidence type="ECO:0000256" key="11">
    <source>
        <dbReference type="ARBA" id="ARBA00034617"/>
    </source>
</evidence>
<dbReference type="GO" id="GO:0004527">
    <property type="term" value="F:exonuclease activity"/>
    <property type="evidence" value="ECO:0007669"/>
    <property type="project" value="UniProtKB-KW"/>
</dbReference>